<dbReference type="SFLD" id="SFLDS00003">
    <property type="entry name" value="Haloacid_Dehalogenase"/>
    <property type="match status" value="1"/>
</dbReference>
<dbReference type="InterPro" id="IPR006439">
    <property type="entry name" value="HAD-SF_hydro_IA"/>
</dbReference>
<sequence length="205" mass="23584">MKNTFIWDLDGTIIDSYEIIIDNLAIVADQCHLSYSQKEIYQYVKSKSVNAFIDLMANSSAYDKNQLKTMASNLNNQRADEIKCIPHAAYVLDYLYENNIQNFIYTHKGKSTAHVLENLNLTHFFKEVITSEYGFERKPHAQGIEYIIDKYKLNKDAVFYVGDRQIDADCSRNAGVKSIILTDDSDSSLSGDYMIRDLKELVNFM</sequence>
<comment type="caution">
    <text evidence="3">The sequence shown here is derived from an EMBL/GenBank/DDBJ whole genome shotgun (WGS) entry which is preliminary data.</text>
</comment>
<dbReference type="OrthoDB" id="9792518at2"/>
<dbReference type="Gene3D" id="1.10.150.240">
    <property type="entry name" value="Putative phosphatase, domain 2"/>
    <property type="match status" value="1"/>
</dbReference>
<name>A0A511ZM74_9BACI</name>
<dbReference type="EMBL" id="BJYM01000014">
    <property type="protein sequence ID" value="GEN88551.1"/>
    <property type="molecule type" value="Genomic_DNA"/>
</dbReference>
<protein>
    <submittedName>
        <fullName evidence="3">Phosphatase</fullName>
    </submittedName>
</protein>
<dbReference type="InterPro" id="IPR023198">
    <property type="entry name" value="PGP-like_dom2"/>
</dbReference>
<dbReference type="RefSeq" id="WP_147211496.1">
    <property type="nucleotide sequence ID" value="NZ_BJYM01000014.1"/>
</dbReference>
<proteinExistence type="predicted"/>
<dbReference type="GO" id="GO:0005829">
    <property type="term" value="C:cytosol"/>
    <property type="evidence" value="ECO:0007669"/>
    <property type="project" value="TreeGrafter"/>
</dbReference>
<dbReference type="InterPro" id="IPR050155">
    <property type="entry name" value="HAD-like_hydrolase_sf"/>
</dbReference>
<dbReference type="GO" id="GO:0006281">
    <property type="term" value="P:DNA repair"/>
    <property type="evidence" value="ECO:0007669"/>
    <property type="project" value="TreeGrafter"/>
</dbReference>
<dbReference type="Pfam" id="PF13419">
    <property type="entry name" value="HAD_2"/>
    <property type="match status" value="1"/>
</dbReference>
<keyword evidence="1" id="KW-0378">Hydrolase</keyword>
<dbReference type="NCBIfam" id="TIGR01549">
    <property type="entry name" value="HAD-SF-IA-v1"/>
    <property type="match status" value="1"/>
</dbReference>
<dbReference type="InterPro" id="IPR036412">
    <property type="entry name" value="HAD-like_sf"/>
</dbReference>
<dbReference type="SFLD" id="SFLDG01129">
    <property type="entry name" value="C1.5:_HAD__Beta-PGM__Phosphata"/>
    <property type="match status" value="1"/>
</dbReference>
<dbReference type="Proteomes" id="UP000321558">
    <property type="component" value="Unassembled WGS sequence"/>
</dbReference>
<dbReference type="Gene3D" id="3.40.50.1000">
    <property type="entry name" value="HAD superfamily/HAD-like"/>
    <property type="match status" value="1"/>
</dbReference>
<evidence type="ECO:0000313" key="4">
    <source>
        <dbReference type="Proteomes" id="UP000321558"/>
    </source>
</evidence>
<dbReference type="PANTHER" id="PTHR43434:SF25">
    <property type="entry name" value="PHOSPHOGLYCOLATE PHOSPHATASE"/>
    <property type="match status" value="1"/>
</dbReference>
<reference evidence="3 4" key="1">
    <citation type="submission" date="2019-07" db="EMBL/GenBank/DDBJ databases">
        <title>Whole genome shotgun sequence of Oceanobacillus sojae NBRC 105379.</title>
        <authorList>
            <person name="Hosoyama A."/>
            <person name="Uohara A."/>
            <person name="Ohji S."/>
            <person name="Ichikawa N."/>
        </authorList>
    </citation>
    <scope>NUCLEOTIDE SEQUENCE [LARGE SCALE GENOMIC DNA]</scope>
    <source>
        <strain evidence="3 4">NBRC 105379</strain>
    </source>
</reference>
<dbReference type="InterPro" id="IPR023214">
    <property type="entry name" value="HAD_sf"/>
</dbReference>
<dbReference type="SUPFAM" id="SSF56784">
    <property type="entry name" value="HAD-like"/>
    <property type="match status" value="1"/>
</dbReference>
<keyword evidence="4" id="KW-1185">Reference proteome</keyword>
<dbReference type="PANTHER" id="PTHR43434">
    <property type="entry name" value="PHOSPHOGLYCOLATE PHOSPHATASE"/>
    <property type="match status" value="1"/>
</dbReference>
<evidence type="ECO:0000313" key="3">
    <source>
        <dbReference type="EMBL" id="GEN88551.1"/>
    </source>
</evidence>
<dbReference type="InterPro" id="IPR041492">
    <property type="entry name" value="HAD_2"/>
</dbReference>
<evidence type="ECO:0000256" key="1">
    <source>
        <dbReference type="ARBA" id="ARBA00022801"/>
    </source>
</evidence>
<organism evidence="3 4">
    <name type="scientific">Oceanobacillus sojae</name>
    <dbReference type="NCBI Taxonomy" id="582851"/>
    <lineage>
        <taxon>Bacteria</taxon>
        <taxon>Bacillati</taxon>
        <taxon>Bacillota</taxon>
        <taxon>Bacilli</taxon>
        <taxon>Bacillales</taxon>
        <taxon>Bacillaceae</taxon>
        <taxon>Oceanobacillus</taxon>
    </lineage>
</organism>
<keyword evidence="2" id="KW-0460">Magnesium</keyword>
<evidence type="ECO:0000256" key="2">
    <source>
        <dbReference type="ARBA" id="ARBA00022842"/>
    </source>
</evidence>
<accession>A0A511ZM74</accession>
<gene>
    <name evidence="3" type="ORF">OSO01_32900</name>
</gene>
<dbReference type="AlphaFoldDB" id="A0A511ZM74"/>
<dbReference type="GO" id="GO:0008967">
    <property type="term" value="F:phosphoglycolate phosphatase activity"/>
    <property type="evidence" value="ECO:0007669"/>
    <property type="project" value="TreeGrafter"/>
</dbReference>